<reference evidence="1 2" key="1">
    <citation type="submission" date="2012-04" db="EMBL/GenBank/DDBJ databases">
        <authorList>
            <person name="Genoscope - CEA"/>
        </authorList>
    </citation>
    <scope>NUCLEOTIDE SEQUENCE [LARGE SCALE GENOMIC DNA]</scope>
    <source>
        <strain evidence="1 2">9443</strain>
    </source>
</reference>
<dbReference type="EMBL" id="CAIJ01000754">
    <property type="protein sequence ID" value="CCI05378.1"/>
    <property type="molecule type" value="Genomic_DNA"/>
</dbReference>
<evidence type="ECO:0000313" key="1">
    <source>
        <dbReference type="EMBL" id="CCI05378.1"/>
    </source>
</evidence>
<dbReference type="InterPro" id="IPR007402">
    <property type="entry name" value="DUF455"/>
</dbReference>
<name>I4GBR7_MICAE</name>
<protein>
    <recommendedName>
        <fullName evidence="3">DUF455 domain-containing protein</fullName>
    </recommendedName>
</protein>
<evidence type="ECO:0000313" key="2">
    <source>
        <dbReference type="Proteomes" id="UP000003480"/>
    </source>
</evidence>
<evidence type="ECO:0008006" key="3">
    <source>
        <dbReference type="Google" id="ProtNLM"/>
    </source>
</evidence>
<proteinExistence type="predicted"/>
<dbReference type="Proteomes" id="UP000003480">
    <property type="component" value="Unassembled WGS sequence"/>
</dbReference>
<dbReference type="AlphaFoldDB" id="I4GBR7"/>
<dbReference type="Gene3D" id="1.20.1260.10">
    <property type="match status" value="1"/>
</dbReference>
<dbReference type="SUPFAM" id="SSF47240">
    <property type="entry name" value="Ferritin-like"/>
    <property type="match status" value="1"/>
</dbReference>
<accession>I4GBR7</accession>
<dbReference type="Pfam" id="PF04305">
    <property type="entry name" value="DUF455"/>
    <property type="match status" value="1"/>
</dbReference>
<dbReference type="CDD" id="cd00657">
    <property type="entry name" value="Ferritin_like"/>
    <property type="match status" value="1"/>
</dbReference>
<organism evidence="1 2">
    <name type="scientific">Microcystis aeruginosa PCC 9443</name>
    <dbReference type="NCBI Taxonomy" id="1160281"/>
    <lineage>
        <taxon>Bacteria</taxon>
        <taxon>Bacillati</taxon>
        <taxon>Cyanobacteriota</taxon>
        <taxon>Cyanophyceae</taxon>
        <taxon>Oscillatoriophycideae</taxon>
        <taxon>Chroococcales</taxon>
        <taxon>Microcystaceae</taxon>
        <taxon>Microcystis</taxon>
    </lineage>
</organism>
<dbReference type="HOGENOM" id="CLU_975636_0_0_3"/>
<comment type="caution">
    <text evidence="1">The sequence shown here is derived from an EMBL/GenBank/DDBJ whole genome shotgun (WGS) entry which is preliminary data.</text>
</comment>
<gene>
    <name evidence="1" type="ORF">MICAC_930006</name>
</gene>
<dbReference type="InterPro" id="IPR009078">
    <property type="entry name" value="Ferritin-like_SF"/>
</dbReference>
<sequence>MVRSTPSLGGMYLRIHFTHQIQESQKTPLEYGKPFTKRYKLMTVAYPRKFKKTMSARDIMKRVISDREIHLVTLNRYRYNEQRSCKDLTELIETLDGQPKELIQELSHHVADEARHAYWLTDLLIELGADVGKPPGLSYIDEFERLLDQDQFQGEEQREDRLIAALAAINVTEKRGCEYFAAHIYALKAGEQTPENLKIQETIAKIFPEEAGHVRWGNRWLAKIAQKSPEHRQKVEKAKAKYSAIEQAAYESGMDITLGAELRRVGHLMEIAATMPLWERPQYLMERLPQTLLDPKLQLFRVEAAQKAWNRDPQMFMERFVPMFFNADGNIGKKEKVN</sequence>
<dbReference type="InterPro" id="IPR012347">
    <property type="entry name" value="Ferritin-like"/>
</dbReference>